<evidence type="ECO:0000313" key="12">
    <source>
        <dbReference type="EMBL" id="RPE66559.1"/>
    </source>
</evidence>
<evidence type="ECO:0000256" key="2">
    <source>
        <dbReference type="ARBA" id="ARBA00005194"/>
    </source>
</evidence>
<dbReference type="CDD" id="cd06850">
    <property type="entry name" value="biotinyl_domain"/>
    <property type="match status" value="1"/>
</dbReference>
<protein>
    <recommendedName>
        <fullName evidence="3 9">Biotin carboxyl carrier protein of acetyl-CoA carboxylase</fullName>
    </recommendedName>
</protein>
<evidence type="ECO:0000256" key="3">
    <source>
        <dbReference type="ARBA" id="ARBA00017562"/>
    </source>
</evidence>
<feature type="domain" description="Lipoyl-binding" evidence="11">
    <location>
        <begin position="67"/>
        <end position="143"/>
    </location>
</feature>
<evidence type="ECO:0000259" key="11">
    <source>
        <dbReference type="PROSITE" id="PS50968"/>
    </source>
</evidence>
<proteinExistence type="predicted"/>
<dbReference type="Gene3D" id="2.40.50.100">
    <property type="match status" value="1"/>
</dbReference>
<evidence type="ECO:0000256" key="8">
    <source>
        <dbReference type="ARBA" id="ARBA00023267"/>
    </source>
</evidence>
<dbReference type="GO" id="GO:0009317">
    <property type="term" value="C:acetyl-CoA carboxylase complex"/>
    <property type="evidence" value="ECO:0007669"/>
    <property type="project" value="InterPro"/>
</dbReference>
<evidence type="ECO:0000256" key="1">
    <source>
        <dbReference type="ARBA" id="ARBA00003761"/>
    </source>
</evidence>
<evidence type="ECO:0000256" key="10">
    <source>
        <dbReference type="SAM" id="MobiDB-lite"/>
    </source>
</evidence>
<dbReference type="UniPathway" id="UPA00094"/>
<sequence length="144" mass="15014">MPIEIEAIIAQMEWAAARGLSEFSTSTADTDLSIRRSVTSQASGQGAVPYSPQPTVDTAQTATATKTPTIDAPMAGCCHLSSESDGTVFVREGDTIELGQTLCMIEAMKVMTSITATQAGTVKAILVEDGDQVDAGTALFEVQP</sequence>
<dbReference type="InterPro" id="IPR011053">
    <property type="entry name" value="Single_hybrid_motif"/>
</dbReference>
<dbReference type="PANTHER" id="PTHR45266:SF3">
    <property type="entry name" value="OXALOACETATE DECARBOXYLASE ALPHA CHAIN"/>
    <property type="match status" value="1"/>
</dbReference>
<dbReference type="GO" id="GO:0006633">
    <property type="term" value="P:fatty acid biosynthetic process"/>
    <property type="evidence" value="ECO:0007669"/>
    <property type="project" value="UniProtKB-UniPathway"/>
</dbReference>
<dbReference type="PROSITE" id="PS00188">
    <property type="entry name" value="BIOTIN"/>
    <property type="match status" value="1"/>
</dbReference>
<accession>A0A3N4UHA4</accession>
<dbReference type="FunFam" id="2.40.50.100:FF:000003">
    <property type="entry name" value="Acetyl-CoA carboxylase biotin carboxyl carrier protein"/>
    <property type="match status" value="1"/>
</dbReference>
<evidence type="ECO:0000256" key="9">
    <source>
        <dbReference type="RuleBase" id="RU364072"/>
    </source>
</evidence>
<name>A0A3N4UHA4_9RHOB</name>
<dbReference type="RefSeq" id="WP_123793292.1">
    <property type="nucleotide sequence ID" value="NZ_RKQK01000003.1"/>
</dbReference>
<keyword evidence="6 9" id="KW-0443">Lipid metabolism</keyword>
<dbReference type="GO" id="GO:0003989">
    <property type="term" value="F:acetyl-CoA carboxylase activity"/>
    <property type="evidence" value="ECO:0007669"/>
    <property type="project" value="InterPro"/>
</dbReference>
<dbReference type="Pfam" id="PF00364">
    <property type="entry name" value="Biotin_lipoyl"/>
    <property type="match status" value="1"/>
</dbReference>
<keyword evidence="13" id="KW-1185">Reference proteome</keyword>
<comment type="pathway">
    <text evidence="2 9">Lipid metabolism; fatty acid biosynthesis.</text>
</comment>
<evidence type="ECO:0000313" key="13">
    <source>
        <dbReference type="Proteomes" id="UP000269689"/>
    </source>
</evidence>
<dbReference type="PANTHER" id="PTHR45266">
    <property type="entry name" value="OXALOACETATE DECARBOXYLASE ALPHA CHAIN"/>
    <property type="match status" value="1"/>
</dbReference>
<reference evidence="12 13" key="1">
    <citation type="submission" date="2018-11" db="EMBL/GenBank/DDBJ databases">
        <title>Genomic Encyclopedia of Type Strains, Phase IV (KMG-IV): sequencing the most valuable type-strain genomes for metagenomic binning, comparative biology and taxonomic classification.</title>
        <authorList>
            <person name="Goeker M."/>
        </authorList>
    </citation>
    <scope>NUCLEOTIDE SEQUENCE [LARGE SCALE GENOMIC DNA]</scope>
    <source>
        <strain evidence="12 13">DSM 104731</strain>
    </source>
</reference>
<keyword evidence="4 9" id="KW-0444">Lipid biosynthesis</keyword>
<gene>
    <name evidence="12" type="ORF">EDD53_2263</name>
</gene>
<dbReference type="SUPFAM" id="SSF51230">
    <property type="entry name" value="Single hybrid motif"/>
    <property type="match status" value="1"/>
</dbReference>
<evidence type="ECO:0000256" key="7">
    <source>
        <dbReference type="ARBA" id="ARBA00023160"/>
    </source>
</evidence>
<dbReference type="InterPro" id="IPR050709">
    <property type="entry name" value="Biotin_Carboxyl_Carrier/Decarb"/>
</dbReference>
<dbReference type="AlphaFoldDB" id="A0A3N4UHA4"/>
<feature type="region of interest" description="Disordered" evidence="10">
    <location>
        <begin position="38"/>
        <end position="58"/>
    </location>
</feature>
<evidence type="ECO:0000256" key="5">
    <source>
        <dbReference type="ARBA" id="ARBA00022832"/>
    </source>
</evidence>
<keyword evidence="5 9" id="KW-0276">Fatty acid metabolism</keyword>
<dbReference type="PRINTS" id="PR01071">
    <property type="entry name" value="ACOABIOTINCC"/>
</dbReference>
<comment type="function">
    <text evidence="1 9">This protein is a component of the acetyl coenzyme A carboxylase complex; first, biotin carboxylase catalyzes the carboxylation of the carrier protein and then the transcarboxylase transfers the carboxyl group to form malonyl-CoA.</text>
</comment>
<dbReference type="EMBL" id="RKQK01000003">
    <property type="protein sequence ID" value="RPE66559.1"/>
    <property type="molecule type" value="Genomic_DNA"/>
</dbReference>
<dbReference type="InterPro" id="IPR001249">
    <property type="entry name" value="AcCoA_biotinCC"/>
</dbReference>
<dbReference type="Proteomes" id="UP000269689">
    <property type="component" value="Unassembled WGS sequence"/>
</dbReference>
<comment type="caution">
    <text evidence="12">The sequence shown here is derived from an EMBL/GenBank/DDBJ whole genome shotgun (WGS) entry which is preliminary data.</text>
</comment>
<dbReference type="InterPro" id="IPR001882">
    <property type="entry name" value="Biotin_BS"/>
</dbReference>
<evidence type="ECO:0000256" key="6">
    <source>
        <dbReference type="ARBA" id="ARBA00023098"/>
    </source>
</evidence>
<dbReference type="OrthoDB" id="9811735at2"/>
<keyword evidence="7 9" id="KW-0275">Fatty acid biosynthesis</keyword>
<dbReference type="InterPro" id="IPR000089">
    <property type="entry name" value="Biotin_lipoyl"/>
</dbReference>
<organism evidence="12 13">
    <name type="scientific">Pacificibacter maritimus</name>
    <dbReference type="NCBI Taxonomy" id="762213"/>
    <lineage>
        <taxon>Bacteria</taxon>
        <taxon>Pseudomonadati</taxon>
        <taxon>Pseudomonadota</taxon>
        <taxon>Alphaproteobacteria</taxon>
        <taxon>Rhodobacterales</taxon>
        <taxon>Roseobacteraceae</taxon>
        <taxon>Pacificibacter</taxon>
    </lineage>
</organism>
<dbReference type="PROSITE" id="PS50968">
    <property type="entry name" value="BIOTINYL_LIPOYL"/>
    <property type="match status" value="1"/>
</dbReference>
<evidence type="ECO:0000256" key="4">
    <source>
        <dbReference type="ARBA" id="ARBA00022516"/>
    </source>
</evidence>
<keyword evidence="8 9" id="KW-0092">Biotin</keyword>